<name>A0A0D2D1W0_9EURO</name>
<dbReference type="GO" id="GO:0004499">
    <property type="term" value="F:N,N-dimethylaniline monooxygenase activity"/>
    <property type="evidence" value="ECO:0007669"/>
    <property type="project" value="InterPro"/>
</dbReference>
<dbReference type="GO" id="GO:0050660">
    <property type="term" value="F:flavin adenine dinucleotide binding"/>
    <property type="evidence" value="ECO:0007669"/>
    <property type="project" value="InterPro"/>
</dbReference>
<keyword evidence="5" id="KW-1185">Reference proteome</keyword>
<evidence type="ECO:0000313" key="5">
    <source>
        <dbReference type="Proteomes" id="UP000054342"/>
    </source>
</evidence>
<keyword evidence="3" id="KW-0560">Oxidoreductase</keyword>
<dbReference type="Pfam" id="PF00743">
    <property type="entry name" value="FMO-like"/>
    <property type="match status" value="1"/>
</dbReference>
<dbReference type="PANTHER" id="PTHR43539:SF68">
    <property type="entry name" value="FLAVIN-BINDING MONOOXYGENASE-LIKE PROTEIN (AFU_ORTHOLOGUE AFUA_4G09220)"/>
    <property type="match status" value="1"/>
</dbReference>
<keyword evidence="1" id="KW-0285">Flavoprotein</keyword>
<dbReference type="InterPro" id="IPR020946">
    <property type="entry name" value="Flavin_mOase-like"/>
</dbReference>
<dbReference type="GeneID" id="25326970"/>
<proteinExistence type="predicted"/>
<dbReference type="AlphaFoldDB" id="A0A0D2D1W0"/>
<dbReference type="RefSeq" id="XP_013316981.1">
    <property type="nucleotide sequence ID" value="XM_013461527.1"/>
</dbReference>
<keyword evidence="2" id="KW-0274">FAD</keyword>
<dbReference type="InterPro" id="IPR036188">
    <property type="entry name" value="FAD/NAD-bd_sf"/>
</dbReference>
<evidence type="ECO:0008006" key="6">
    <source>
        <dbReference type="Google" id="ProtNLM"/>
    </source>
</evidence>
<dbReference type="Proteomes" id="UP000054342">
    <property type="component" value="Unassembled WGS sequence"/>
</dbReference>
<evidence type="ECO:0000313" key="4">
    <source>
        <dbReference type="EMBL" id="KIW56397.1"/>
    </source>
</evidence>
<dbReference type="Gene3D" id="3.50.50.60">
    <property type="entry name" value="FAD/NAD(P)-binding domain"/>
    <property type="match status" value="1"/>
</dbReference>
<organism evidence="4 5">
    <name type="scientific">Exophiala xenobiotica</name>
    <dbReference type="NCBI Taxonomy" id="348802"/>
    <lineage>
        <taxon>Eukaryota</taxon>
        <taxon>Fungi</taxon>
        <taxon>Dikarya</taxon>
        <taxon>Ascomycota</taxon>
        <taxon>Pezizomycotina</taxon>
        <taxon>Eurotiomycetes</taxon>
        <taxon>Chaetothyriomycetidae</taxon>
        <taxon>Chaetothyriales</taxon>
        <taxon>Herpotrichiellaceae</taxon>
        <taxon>Exophiala</taxon>
    </lineage>
</organism>
<protein>
    <recommendedName>
        <fullName evidence="6">FAD/NAD(P)-binding domain-containing protein</fullName>
    </recommendedName>
</protein>
<dbReference type="OrthoDB" id="74360at2759"/>
<sequence>MSSSVLENLPCALPSRPLPDDFDSETIFNSFQDVLSSPDASVFTTDALWRDMFALTGSIRTFYGASNIFENWKTFTQKGRPKRFRYVPNSIREVRLGEAQWIEGIFSFEIEEPPARVCKAGLSLVPTQDGKWQIWVLRTFIDRLQNHPSVDKLAPAHRAMANAESIPSIGEEQDDFECVVVGAGQAGLSLAGRLQSQGVKYVLLEKNAEVGDSWKNRYKSTKLHTTRESSHLPFDRTFPPHYPQYLTKDDLAQGYLDWSKKYGINCWTSTTVVSGQWHEDEQRWTLNLLRHGESKTITTTHLVMAVGAGCQIPTMPTYPGIERFRGKIVHSADYTSAEGWQGKHGIVVGTANTAHDVAEDMVAANMASVTMIQRSPTYVLPAEYYTKVQNLTYNPEVPTEVADQMGLTNPLAVARITSMFVLNGMAKAEPERFDALEKAGFKVIRYGDIIYQVFDRFGGHYMDVGASAKIAKGLIKVKSDALPLQYTEDGLEFTDGTELKADFIVFATGFVGSMKVAIHDLLGSDVAERIEDFWGVNEEGEIKGAFVPSGREFRAP</sequence>
<dbReference type="HOGENOM" id="CLU_015676_3_0_1"/>
<accession>A0A0D2D1W0</accession>
<gene>
    <name evidence="4" type="ORF">PV05_05062</name>
</gene>
<evidence type="ECO:0000256" key="2">
    <source>
        <dbReference type="ARBA" id="ARBA00022827"/>
    </source>
</evidence>
<dbReference type="SUPFAM" id="SSF51905">
    <property type="entry name" value="FAD/NAD(P)-binding domain"/>
    <property type="match status" value="1"/>
</dbReference>
<evidence type="ECO:0000256" key="1">
    <source>
        <dbReference type="ARBA" id="ARBA00022630"/>
    </source>
</evidence>
<dbReference type="InterPro" id="IPR050982">
    <property type="entry name" value="Auxin_biosynth/cation_transpt"/>
</dbReference>
<reference evidence="4 5" key="1">
    <citation type="submission" date="2015-01" db="EMBL/GenBank/DDBJ databases">
        <title>The Genome Sequence of Exophiala xenobiotica CBS118157.</title>
        <authorList>
            <consortium name="The Broad Institute Genomics Platform"/>
            <person name="Cuomo C."/>
            <person name="de Hoog S."/>
            <person name="Gorbushina A."/>
            <person name="Stielow B."/>
            <person name="Teixiera M."/>
            <person name="Abouelleil A."/>
            <person name="Chapman S.B."/>
            <person name="Priest M."/>
            <person name="Young S.K."/>
            <person name="Wortman J."/>
            <person name="Nusbaum C."/>
            <person name="Birren B."/>
        </authorList>
    </citation>
    <scope>NUCLEOTIDE SEQUENCE [LARGE SCALE GENOMIC DNA]</scope>
    <source>
        <strain evidence="4 5">CBS 118157</strain>
    </source>
</reference>
<dbReference type="EMBL" id="KN847319">
    <property type="protein sequence ID" value="KIW56397.1"/>
    <property type="molecule type" value="Genomic_DNA"/>
</dbReference>
<dbReference type="GO" id="GO:0050661">
    <property type="term" value="F:NADP binding"/>
    <property type="evidence" value="ECO:0007669"/>
    <property type="project" value="InterPro"/>
</dbReference>
<dbReference type="PANTHER" id="PTHR43539">
    <property type="entry name" value="FLAVIN-BINDING MONOOXYGENASE-LIKE PROTEIN (AFU_ORTHOLOGUE AFUA_4G09220)"/>
    <property type="match status" value="1"/>
</dbReference>
<evidence type="ECO:0000256" key="3">
    <source>
        <dbReference type="ARBA" id="ARBA00023002"/>
    </source>
</evidence>